<dbReference type="AlphaFoldDB" id="A0A397UDI9"/>
<reference evidence="1 2" key="1">
    <citation type="submission" date="2018-06" db="EMBL/GenBank/DDBJ databases">
        <title>Comparative genomics reveals the genomic features of Rhizophagus irregularis, R. cerebriforme, R. diaphanum and Gigaspora rosea, and their symbiotic lifestyle signature.</title>
        <authorList>
            <person name="Morin E."/>
            <person name="San Clemente H."/>
            <person name="Chen E.C.H."/>
            <person name="De La Providencia I."/>
            <person name="Hainaut M."/>
            <person name="Kuo A."/>
            <person name="Kohler A."/>
            <person name="Murat C."/>
            <person name="Tang N."/>
            <person name="Roy S."/>
            <person name="Loubradou J."/>
            <person name="Henrissat B."/>
            <person name="Grigoriev I.V."/>
            <person name="Corradi N."/>
            <person name="Roux C."/>
            <person name="Martin F.M."/>
        </authorList>
    </citation>
    <scope>NUCLEOTIDE SEQUENCE [LARGE SCALE GENOMIC DNA]</scope>
    <source>
        <strain evidence="1 2">DAOM 194757</strain>
    </source>
</reference>
<evidence type="ECO:0000313" key="1">
    <source>
        <dbReference type="EMBL" id="RIB07147.1"/>
    </source>
</evidence>
<proteinExistence type="predicted"/>
<gene>
    <name evidence="1" type="ORF">C2G38_2046247</name>
</gene>
<protein>
    <submittedName>
        <fullName evidence="1">Uncharacterized protein</fullName>
    </submittedName>
</protein>
<dbReference type="EMBL" id="QKWP01001708">
    <property type="protein sequence ID" value="RIB07147.1"/>
    <property type="molecule type" value="Genomic_DNA"/>
</dbReference>
<comment type="caution">
    <text evidence="1">The sequence shown here is derived from an EMBL/GenBank/DDBJ whole genome shotgun (WGS) entry which is preliminary data.</text>
</comment>
<evidence type="ECO:0000313" key="2">
    <source>
        <dbReference type="Proteomes" id="UP000266673"/>
    </source>
</evidence>
<name>A0A397UDI9_9GLOM</name>
<accession>A0A397UDI9</accession>
<keyword evidence="2" id="KW-1185">Reference proteome</keyword>
<sequence>MDPEAVCYSKQFDVLLSQTQNDLKKPAPILVIEGSDSFKDIDIFLHYLEKIQFANPAKEQKDINAGEEERKIFEALYQKIYQRLLILPIEKSNFFVFAFGSFGFWI</sequence>
<dbReference type="Proteomes" id="UP000266673">
    <property type="component" value="Unassembled WGS sequence"/>
</dbReference>
<organism evidence="1 2">
    <name type="scientific">Gigaspora rosea</name>
    <dbReference type="NCBI Taxonomy" id="44941"/>
    <lineage>
        <taxon>Eukaryota</taxon>
        <taxon>Fungi</taxon>
        <taxon>Fungi incertae sedis</taxon>
        <taxon>Mucoromycota</taxon>
        <taxon>Glomeromycotina</taxon>
        <taxon>Glomeromycetes</taxon>
        <taxon>Diversisporales</taxon>
        <taxon>Gigasporaceae</taxon>
        <taxon>Gigaspora</taxon>
    </lineage>
</organism>